<comment type="caution">
    <text evidence="11">The sequence shown here is derived from an EMBL/GenBank/DDBJ whole genome shotgun (WGS) entry which is preliminary data.</text>
</comment>
<keyword evidence="5" id="KW-0378">Hydrolase</keyword>
<dbReference type="Pfam" id="PF02230">
    <property type="entry name" value="Abhydrolase_2"/>
    <property type="match status" value="1"/>
</dbReference>
<dbReference type="SUPFAM" id="SSF53474">
    <property type="entry name" value="alpha/beta-Hydrolases"/>
    <property type="match status" value="1"/>
</dbReference>
<protein>
    <recommendedName>
        <fullName evidence="3">Acyl-protein thioesterase 1</fullName>
        <ecNumber evidence="2">3.1.2.22</ecNumber>
    </recommendedName>
    <alternativeName>
        <fullName evidence="8">Palmitoyl-protein hydrolase</fullName>
    </alternativeName>
</protein>
<dbReference type="GO" id="GO:0008474">
    <property type="term" value="F:palmitoyl-(protein) hydrolase activity"/>
    <property type="evidence" value="ECO:0007669"/>
    <property type="project" value="UniProtKB-EC"/>
</dbReference>
<dbReference type="InterPro" id="IPR029058">
    <property type="entry name" value="AB_hydrolase_fold"/>
</dbReference>
<evidence type="ECO:0000313" key="11">
    <source>
        <dbReference type="EMBL" id="KAJ7356748.1"/>
    </source>
</evidence>
<sequence length="239" mass="25813">MVPNIPSYIKIDSSSHSATIILLHGLGNSGRGMYATANLFHQDPALQHIKWILPHAPVRPLTLNGNRKMSAWFDVYNLQFDGEEDEAGMFESIASIDQLIDQEVASGINPSRIVLAGFMQGGALTLLTGLTTHKKLAGLAILSGRLPIAQKAKQMASAHASSLPIFWGYNLADPLAKFALNQGAIRFLTEEMGFPTAPATGEAKGIEFHGYQGLGTGISQEELHDLGVWLKKVLPTRVS</sequence>
<keyword evidence="6" id="KW-0443">Lipid metabolism</keyword>
<dbReference type="GO" id="GO:0005737">
    <property type="term" value="C:cytoplasm"/>
    <property type="evidence" value="ECO:0007669"/>
    <property type="project" value="TreeGrafter"/>
</dbReference>
<evidence type="ECO:0000256" key="3">
    <source>
        <dbReference type="ARBA" id="ARBA00014923"/>
    </source>
</evidence>
<evidence type="ECO:0000313" key="12">
    <source>
        <dbReference type="Proteomes" id="UP001218218"/>
    </source>
</evidence>
<dbReference type="Proteomes" id="UP001218218">
    <property type="component" value="Unassembled WGS sequence"/>
</dbReference>
<comment type="catalytic activity">
    <reaction evidence="9">
        <text>S-hexadecanoyl-L-cysteinyl-[protein] + H2O = L-cysteinyl-[protein] + hexadecanoate + H(+)</text>
        <dbReference type="Rhea" id="RHEA:19233"/>
        <dbReference type="Rhea" id="RHEA-COMP:10131"/>
        <dbReference type="Rhea" id="RHEA-COMP:11032"/>
        <dbReference type="ChEBI" id="CHEBI:7896"/>
        <dbReference type="ChEBI" id="CHEBI:15377"/>
        <dbReference type="ChEBI" id="CHEBI:15378"/>
        <dbReference type="ChEBI" id="CHEBI:29950"/>
        <dbReference type="ChEBI" id="CHEBI:74151"/>
        <dbReference type="EC" id="3.1.2.22"/>
    </reaction>
</comment>
<gene>
    <name evidence="11" type="ORF">DFH08DRAFT_954082</name>
</gene>
<evidence type="ECO:0000256" key="8">
    <source>
        <dbReference type="ARBA" id="ARBA00031195"/>
    </source>
</evidence>
<dbReference type="GO" id="GO:0052689">
    <property type="term" value="F:carboxylic ester hydrolase activity"/>
    <property type="evidence" value="ECO:0007669"/>
    <property type="project" value="UniProtKB-KW"/>
</dbReference>
<comment type="function">
    <text evidence="7">Hydrolyzes fatty acids from S-acylated cysteine residues in proteins with a strong preference for palmitoylated G-alpha proteins over other acyl substrates. Mediates the deacylation of G-alpha proteins such as GPA1 in vivo, but has weak or no activity toward palmitoylated Ras proteins. Has weak lysophospholipase activity in vitro; however such activity may not exist in vivo.</text>
</comment>
<name>A0AAD7EZR5_9AGAR</name>
<dbReference type="Gene3D" id="3.40.50.1820">
    <property type="entry name" value="alpha/beta hydrolase"/>
    <property type="match status" value="1"/>
</dbReference>
<dbReference type="InterPro" id="IPR050565">
    <property type="entry name" value="LYPA1-2/EST-like"/>
</dbReference>
<accession>A0AAD7EZR5</accession>
<reference evidence="11" key="1">
    <citation type="submission" date="2023-03" db="EMBL/GenBank/DDBJ databases">
        <title>Massive genome expansion in bonnet fungi (Mycena s.s.) driven by repeated elements and novel gene families across ecological guilds.</title>
        <authorList>
            <consortium name="Lawrence Berkeley National Laboratory"/>
            <person name="Harder C.B."/>
            <person name="Miyauchi S."/>
            <person name="Viragh M."/>
            <person name="Kuo A."/>
            <person name="Thoen E."/>
            <person name="Andreopoulos B."/>
            <person name="Lu D."/>
            <person name="Skrede I."/>
            <person name="Drula E."/>
            <person name="Henrissat B."/>
            <person name="Morin E."/>
            <person name="Kohler A."/>
            <person name="Barry K."/>
            <person name="LaButti K."/>
            <person name="Morin E."/>
            <person name="Salamov A."/>
            <person name="Lipzen A."/>
            <person name="Mereny Z."/>
            <person name="Hegedus B."/>
            <person name="Baldrian P."/>
            <person name="Stursova M."/>
            <person name="Weitz H."/>
            <person name="Taylor A."/>
            <person name="Grigoriev I.V."/>
            <person name="Nagy L.G."/>
            <person name="Martin F."/>
            <person name="Kauserud H."/>
        </authorList>
    </citation>
    <scope>NUCLEOTIDE SEQUENCE</scope>
    <source>
        <strain evidence="11">CBHHK002</strain>
    </source>
</reference>
<keyword evidence="12" id="KW-1185">Reference proteome</keyword>
<dbReference type="EC" id="3.1.2.22" evidence="2"/>
<evidence type="ECO:0000256" key="1">
    <source>
        <dbReference type="ARBA" id="ARBA00006499"/>
    </source>
</evidence>
<evidence type="ECO:0000256" key="4">
    <source>
        <dbReference type="ARBA" id="ARBA00022487"/>
    </source>
</evidence>
<organism evidence="11 12">
    <name type="scientific">Mycena albidolilacea</name>
    <dbReference type="NCBI Taxonomy" id="1033008"/>
    <lineage>
        <taxon>Eukaryota</taxon>
        <taxon>Fungi</taxon>
        <taxon>Dikarya</taxon>
        <taxon>Basidiomycota</taxon>
        <taxon>Agaricomycotina</taxon>
        <taxon>Agaricomycetes</taxon>
        <taxon>Agaricomycetidae</taxon>
        <taxon>Agaricales</taxon>
        <taxon>Marasmiineae</taxon>
        <taxon>Mycenaceae</taxon>
        <taxon>Mycena</taxon>
    </lineage>
</organism>
<dbReference type="PANTHER" id="PTHR10655:SF17">
    <property type="entry name" value="LYSOPHOSPHOLIPASE-LIKE PROTEIN 1"/>
    <property type="match status" value="1"/>
</dbReference>
<comment type="similarity">
    <text evidence="1">Belongs to the AB hydrolase superfamily. AB hydrolase 2 family.</text>
</comment>
<evidence type="ECO:0000256" key="7">
    <source>
        <dbReference type="ARBA" id="ARBA00029392"/>
    </source>
</evidence>
<dbReference type="AlphaFoldDB" id="A0AAD7EZR5"/>
<dbReference type="EMBL" id="JARIHO010000008">
    <property type="protein sequence ID" value="KAJ7356748.1"/>
    <property type="molecule type" value="Genomic_DNA"/>
</dbReference>
<keyword evidence="4" id="KW-0719">Serine esterase</keyword>
<proteinExistence type="inferred from homology"/>
<evidence type="ECO:0000256" key="2">
    <source>
        <dbReference type="ARBA" id="ARBA00012423"/>
    </source>
</evidence>
<evidence type="ECO:0000259" key="10">
    <source>
        <dbReference type="Pfam" id="PF02230"/>
    </source>
</evidence>
<dbReference type="PANTHER" id="PTHR10655">
    <property type="entry name" value="LYSOPHOSPHOLIPASE-RELATED"/>
    <property type="match status" value="1"/>
</dbReference>
<dbReference type="InterPro" id="IPR003140">
    <property type="entry name" value="PLipase/COase/thioEstase"/>
</dbReference>
<evidence type="ECO:0000256" key="9">
    <source>
        <dbReference type="ARBA" id="ARBA00047337"/>
    </source>
</evidence>
<feature type="domain" description="Phospholipase/carboxylesterase/thioesterase" evidence="10">
    <location>
        <begin position="12"/>
        <end position="192"/>
    </location>
</feature>
<keyword evidence="6" id="KW-0276">Fatty acid metabolism</keyword>
<evidence type="ECO:0000256" key="5">
    <source>
        <dbReference type="ARBA" id="ARBA00022801"/>
    </source>
</evidence>
<dbReference type="GO" id="GO:0006631">
    <property type="term" value="P:fatty acid metabolic process"/>
    <property type="evidence" value="ECO:0007669"/>
    <property type="project" value="UniProtKB-KW"/>
</dbReference>
<evidence type="ECO:0000256" key="6">
    <source>
        <dbReference type="ARBA" id="ARBA00022832"/>
    </source>
</evidence>